<dbReference type="OrthoDB" id="1856718at2759"/>
<sequence>MPEQTVSHDELDHTNDEEEPCKELIILYATETGNAQDCADYIARQCRRIGFHGRVLNVDAYSPIDLIEEPLVLFVVSTTGSGVEPRAMTALWNILLRSNLPSDLFEGLPFAVFGLGDTSYEKFCWAAKMLSRRMKSLGATEICERGEADEQHPLGIEGTLEPWTAEFLKVLSQLAQHPEGHEVASSTTPPPRVVLPAASSTDLKNAKDPMDNDSRYHRAKVSVNRRMTAQDWYQDVRHLEFDFEDDVKYDPGDVAVIHPIAEAEDVQSFLDLMKWSDRADTPLTIRRNVTGK</sequence>
<dbReference type="PANTHER" id="PTHR19384:SF10">
    <property type="entry name" value="NADPH-DEPENDENT DIFLAVIN OXIDOREDUCTASE 1"/>
    <property type="match status" value="1"/>
</dbReference>
<dbReference type="PANTHER" id="PTHR19384">
    <property type="entry name" value="NITRIC OXIDE SYNTHASE-RELATED"/>
    <property type="match status" value="1"/>
</dbReference>
<dbReference type="SUPFAM" id="SSF52218">
    <property type="entry name" value="Flavoproteins"/>
    <property type="match status" value="1"/>
</dbReference>
<dbReference type="PROSITE" id="PS50902">
    <property type="entry name" value="FLAVODOXIN_LIKE"/>
    <property type="match status" value="1"/>
</dbReference>
<dbReference type="InterPro" id="IPR001094">
    <property type="entry name" value="Flavdoxin-like"/>
</dbReference>
<comment type="caution">
    <text evidence="3">The sequence shown here is derived from an EMBL/GenBank/DDBJ whole genome shotgun (WGS) entry which is preliminary data.</text>
</comment>
<dbReference type="InterPro" id="IPR029039">
    <property type="entry name" value="Flavoprotein-like_sf"/>
</dbReference>
<keyword evidence="4" id="KW-1185">Reference proteome</keyword>
<gene>
    <name evidence="3" type="ORF">EST38_g3312</name>
</gene>
<dbReference type="Pfam" id="PF00258">
    <property type="entry name" value="Flavodoxin_1"/>
    <property type="match status" value="1"/>
</dbReference>
<keyword evidence="1" id="KW-0285">Flavoprotein</keyword>
<dbReference type="InterPro" id="IPR008254">
    <property type="entry name" value="Flavodoxin/NO_synth"/>
</dbReference>
<protein>
    <recommendedName>
        <fullName evidence="2">Flavodoxin-like domain-containing protein</fullName>
    </recommendedName>
</protein>
<evidence type="ECO:0000256" key="1">
    <source>
        <dbReference type="ARBA" id="ARBA00022630"/>
    </source>
</evidence>
<dbReference type="PRINTS" id="PR00369">
    <property type="entry name" value="FLAVODOXIN"/>
</dbReference>
<evidence type="ECO:0000313" key="3">
    <source>
        <dbReference type="EMBL" id="RXW22526.1"/>
    </source>
</evidence>
<proteinExistence type="predicted"/>
<name>A0A4Q2DSB4_9AGAR</name>
<dbReference type="Gene3D" id="2.40.30.10">
    <property type="entry name" value="Translation factors"/>
    <property type="match status" value="1"/>
</dbReference>
<organism evidence="3 4">
    <name type="scientific">Candolleomyces aberdarensis</name>
    <dbReference type="NCBI Taxonomy" id="2316362"/>
    <lineage>
        <taxon>Eukaryota</taxon>
        <taxon>Fungi</taxon>
        <taxon>Dikarya</taxon>
        <taxon>Basidiomycota</taxon>
        <taxon>Agaricomycotina</taxon>
        <taxon>Agaricomycetes</taxon>
        <taxon>Agaricomycetidae</taxon>
        <taxon>Agaricales</taxon>
        <taxon>Agaricineae</taxon>
        <taxon>Psathyrellaceae</taxon>
        <taxon>Candolleomyces</taxon>
    </lineage>
</organism>
<dbReference type="GO" id="GO:0050660">
    <property type="term" value="F:flavin adenine dinucleotide binding"/>
    <property type="evidence" value="ECO:0007669"/>
    <property type="project" value="TreeGrafter"/>
</dbReference>
<dbReference type="SUPFAM" id="SSF63380">
    <property type="entry name" value="Riboflavin synthase domain-like"/>
    <property type="match status" value="1"/>
</dbReference>
<evidence type="ECO:0000313" key="4">
    <source>
        <dbReference type="Proteomes" id="UP000290288"/>
    </source>
</evidence>
<dbReference type="Gene3D" id="3.40.50.360">
    <property type="match status" value="1"/>
</dbReference>
<dbReference type="GO" id="GO:0016491">
    <property type="term" value="F:oxidoreductase activity"/>
    <property type="evidence" value="ECO:0007669"/>
    <property type="project" value="TreeGrafter"/>
</dbReference>
<dbReference type="GO" id="GO:0005829">
    <property type="term" value="C:cytosol"/>
    <property type="evidence" value="ECO:0007669"/>
    <property type="project" value="TreeGrafter"/>
</dbReference>
<dbReference type="Proteomes" id="UP000290288">
    <property type="component" value="Unassembled WGS sequence"/>
</dbReference>
<reference evidence="3 4" key="1">
    <citation type="submission" date="2019-01" db="EMBL/GenBank/DDBJ databases">
        <title>Draft genome sequence of Psathyrella aberdarensis IHI B618.</title>
        <authorList>
            <person name="Buettner E."/>
            <person name="Kellner H."/>
        </authorList>
    </citation>
    <scope>NUCLEOTIDE SEQUENCE [LARGE SCALE GENOMIC DNA]</scope>
    <source>
        <strain evidence="3 4">IHI B618</strain>
    </source>
</reference>
<dbReference type="EMBL" id="SDEE01000068">
    <property type="protein sequence ID" value="RXW22526.1"/>
    <property type="molecule type" value="Genomic_DNA"/>
</dbReference>
<dbReference type="AlphaFoldDB" id="A0A4Q2DSB4"/>
<dbReference type="GO" id="GO:0010181">
    <property type="term" value="F:FMN binding"/>
    <property type="evidence" value="ECO:0007669"/>
    <property type="project" value="InterPro"/>
</dbReference>
<evidence type="ECO:0000259" key="2">
    <source>
        <dbReference type="PROSITE" id="PS50902"/>
    </source>
</evidence>
<dbReference type="STRING" id="2316362.A0A4Q2DSB4"/>
<dbReference type="InterPro" id="IPR017938">
    <property type="entry name" value="Riboflavin_synthase-like_b-brl"/>
</dbReference>
<feature type="domain" description="Flavodoxin-like" evidence="2">
    <location>
        <begin position="24"/>
        <end position="168"/>
    </location>
</feature>
<accession>A0A4Q2DSB4</accession>